<reference evidence="2 3" key="1">
    <citation type="submission" date="2014-04" db="EMBL/GenBank/DDBJ databases">
        <authorList>
            <consortium name="DOE Joint Genome Institute"/>
            <person name="Kuo A."/>
            <person name="Kohler A."/>
            <person name="Costa M.D."/>
            <person name="Nagy L.G."/>
            <person name="Floudas D."/>
            <person name="Copeland A."/>
            <person name="Barry K.W."/>
            <person name="Cichocki N."/>
            <person name="Veneault-Fourrey C."/>
            <person name="LaButti K."/>
            <person name="Lindquist E.A."/>
            <person name="Lipzen A."/>
            <person name="Lundell T."/>
            <person name="Morin E."/>
            <person name="Murat C."/>
            <person name="Sun H."/>
            <person name="Tunlid A."/>
            <person name="Henrissat B."/>
            <person name="Grigoriev I.V."/>
            <person name="Hibbett D.S."/>
            <person name="Martin F."/>
            <person name="Nordberg H.P."/>
            <person name="Cantor M.N."/>
            <person name="Hua S.X."/>
        </authorList>
    </citation>
    <scope>NUCLEOTIDE SEQUENCE [LARGE SCALE GENOMIC DNA]</scope>
    <source>
        <strain evidence="2 3">441</strain>
    </source>
</reference>
<gene>
    <name evidence="2" type="ORF">PISMIDRAFT_10895</name>
</gene>
<proteinExistence type="predicted"/>
<organism evidence="2 3">
    <name type="scientific">Pisolithus microcarpus 441</name>
    <dbReference type="NCBI Taxonomy" id="765257"/>
    <lineage>
        <taxon>Eukaryota</taxon>
        <taxon>Fungi</taxon>
        <taxon>Dikarya</taxon>
        <taxon>Basidiomycota</taxon>
        <taxon>Agaricomycotina</taxon>
        <taxon>Agaricomycetes</taxon>
        <taxon>Agaricomycetidae</taxon>
        <taxon>Boletales</taxon>
        <taxon>Sclerodermatineae</taxon>
        <taxon>Pisolithaceae</taxon>
        <taxon>Pisolithus</taxon>
    </lineage>
</organism>
<protein>
    <submittedName>
        <fullName evidence="2">Uncharacterized protein</fullName>
    </submittedName>
</protein>
<evidence type="ECO:0000313" key="3">
    <source>
        <dbReference type="Proteomes" id="UP000054018"/>
    </source>
</evidence>
<evidence type="ECO:0000313" key="2">
    <source>
        <dbReference type="EMBL" id="KIK23381.1"/>
    </source>
</evidence>
<feature type="compositionally biased region" description="Basic residues" evidence="1">
    <location>
        <begin position="46"/>
        <end position="66"/>
    </location>
</feature>
<dbReference type="AlphaFoldDB" id="A0A0C9Z2X2"/>
<feature type="region of interest" description="Disordered" evidence="1">
    <location>
        <begin position="28"/>
        <end position="66"/>
    </location>
</feature>
<sequence length="66" mass="7115">MDGFFVAKFKVEKRTKVAEINAGVDTVTGTAADTTEDKGKIEGGKQKRTKTKGHTGHTRHKGSPTK</sequence>
<accession>A0A0C9Z2X2</accession>
<dbReference type="HOGENOM" id="CLU_2832153_0_0_1"/>
<reference evidence="3" key="2">
    <citation type="submission" date="2015-01" db="EMBL/GenBank/DDBJ databases">
        <title>Evolutionary Origins and Diversification of the Mycorrhizal Mutualists.</title>
        <authorList>
            <consortium name="DOE Joint Genome Institute"/>
            <consortium name="Mycorrhizal Genomics Consortium"/>
            <person name="Kohler A."/>
            <person name="Kuo A."/>
            <person name="Nagy L.G."/>
            <person name="Floudas D."/>
            <person name="Copeland A."/>
            <person name="Barry K.W."/>
            <person name="Cichocki N."/>
            <person name="Veneault-Fourrey C."/>
            <person name="LaButti K."/>
            <person name="Lindquist E.A."/>
            <person name="Lipzen A."/>
            <person name="Lundell T."/>
            <person name="Morin E."/>
            <person name="Murat C."/>
            <person name="Riley R."/>
            <person name="Ohm R."/>
            <person name="Sun H."/>
            <person name="Tunlid A."/>
            <person name="Henrissat B."/>
            <person name="Grigoriev I.V."/>
            <person name="Hibbett D.S."/>
            <person name="Martin F."/>
        </authorList>
    </citation>
    <scope>NUCLEOTIDE SEQUENCE [LARGE SCALE GENOMIC DNA]</scope>
    <source>
        <strain evidence="3">441</strain>
    </source>
</reference>
<keyword evidence="3" id="KW-1185">Reference proteome</keyword>
<evidence type="ECO:0000256" key="1">
    <source>
        <dbReference type="SAM" id="MobiDB-lite"/>
    </source>
</evidence>
<feature type="compositionally biased region" description="Basic and acidic residues" evidence="1">
    <location>
        <begin position="35"/>
        <end position="45"/>
    </location>
</feature>
<dbReference type="EMBL" id="KN833726">
    <property type="protein sequence ID" value="KIK23381.1"/>
    <property type="molecule type" value="Genomic_DNA"/>
</dbReference>
<name>A0A0C9Z2X2_9AGAM</name>
<dbReference type="Proteomes" id="UP000054018">
    <property type="component" value="Unassembled WGS sequence"/>
</dbReference>